<evidence type="ECO:0000313" key="1">
    <source>
        <dbReference type="EMBL" id="PWN51371.1"/>
    </source>
</evidence>
<evidence type="ECO:0000313" key="2">
    <source>
        <dbReference type="Proteomes" id="UP000245626"/>
    </source>
</evidence>
<reference evidence="1 2" key="1">
    <citation type="journal article" date="2018" name="Mol. Biol. Evol.">
        <title>Broad Genomic Sampling Reveals a Smut Pathogenic Ancestry of the Fungal Clade Ustilaginomycotina.</title>
        <authorList>
            <person name="Kijpornyongpan T."/>
            <person name="Mondo S.J."/>
            <person name="Barry K."/>
            <person name="Sandor L."/>
            <person name="Lee J."/>
            <person name="Lipzen A."/>
            <person name="Pangilinan J."/>
            <person name="LaButti K."/>
            <person name="Hainaut M."/>
            <person name="Henrissat B."/>
            <person name="Grigoriev I.V."/>
            <person name="Spatafora J.W."/>
            <person name="Aime M.C."/>
        </authorList>
    </citation>
    <scope>NUCLEOTIDE SEQUENCE [LARGE SCALE GENOMIC DNA]</scope>
    <source>
        <strain evidence="1 2">SA 807</strain>
    </source>
</reference>
<sequence length="195" mass="22640">MKLPIHHAISFLLLTFASFILSAPGPPTSEQLGIMKRMSLDMLAETAVVERLVSPTSTQELQREKNEILENQQEYRSYLRSHPIFQGLLQDYDNHEYQVKRSLAAYPPENVLPIFAFLYHKVKVEPLDDRKGRMIEWSGLVDPENPLLSNFINLQKRHIQHFDNILQGFQGRQSFTEKSSIWSRGVGTSKRQRMM</sequence>
<accession>A0ACD0NZX7</accession>
<organism evidence="1 2">
    <name type="scientific">Violaceomyces palustris</name>
    <dbReference type="NCBI Taxonomy" id="1673888"/>
    <lineage>
        <taxon>Eukaryota</taxon>
        <taxon>Fungi</taxon>
        <taxon>Dikarya</taxon>
        <taxon>Basidiomycota</taxon>
        <taxon>Ustilaginomycotina</taxon>
        <taxon>Ustilaginomycetes</taxon>
        <taxon>Violaceomycetales</taxon>
        <taxon>Violaceomycetaceae</taxon>
        <taxon>Violaceomyces</taxon>
    </lineage>
</organism>
<dbReference type="Proteomes" id="UP000245626">
    <property type="component" value="Unassembled WGS sequence"/>
</dbReference>
<name>A0ACD0NZX7_9BASI</name>
<protein>
    <submittedName>
        <fullName evidence="1">Uncharacterized protein</fullName>
    </submittedName>
</protein>
<dbReference type="EMBL" id="KZ819849">
    <property type="protein sequence ID" value="PWN51371.1"/>
    <property type="molecule type" value="Genomic_DNA"/>
</dbReference>
<gene>
    <name evidence="1" type="ORF">IE53DRAFT_368129</name>
</gene>
<proteinExistence type="predicted"/>
<keyword evidence="2" id="KW-1185">Reference proteome</keyword>